<dbReference type="InterPro" id="IPR003439">
    <property type="entry name" value="ABC_transporter-like_ATP-bd"/>
</dbReference>
<dbReference type="Pfam" id="PF00005">
    <property type="entry name" value="ABC_tran"/>
    <property type="match status" value="1"/>
</dbReference>
<dbReference type="SUPFAM" id="SSF90123">
    <property type="entry name" value="ABC transporter transmembrane region"/>
    <property type="match status" value="1"/>
</dbReference>
<organism evidence="11 12">
    <name type="scientific">Giesbergeria sinuosa</name>
    <dbReference type="NCBI Taxonomy" id="80883"/>
    <lineage>
        <taxon>Bacteria</taxon>
        <taxon>Pseudomonadati</taxon>
        <taxon>Pseudomonadota</taxon>
        <taxon>Betaproteobacteria</taxon>
        <taxon>Burkholderiales</taxon>
        <taxon>Comamonadaceae</taxon>
        <taxon>Giesbergeria</taxon>
    </lineage>
</organism>
<proteinExistence type="predicted"/>
<keyword evidence="2" id="KW-1003">Cell membrane</keyword>
<name>A0ABV9QG19_9BURK</name>
<dbReference type="Gene3D" id="3.40.50.300">
    <property type="entry name" value="P-loop containing nucleotide triphosphate hydrolases"/>
    <property type="match status" value="1"/>
</dbReference>
<dbReference type="PROSITE" id="PS50893">
    <property type="entry name" value="ABC_TRANSPORTER_2"/>
    <property type="match status" value="1"/>
</dbReference>
<evidence type="ECO:0000256" key="5">
    <source>
        <dbReference type="ARBA" id="ARBA00022840"/>
    </source>
</evidence>
<accession>A0ABV9QG19</accession>
<comment type="caution">
    <text evidence="11">The sequence shown here is derived from an EMBL/GenBank/DDBJ whole genome shotgun (WGS) entry which is preliminary data.</text>
</comment>
<dbReference type="PANTHER" id="PTHR43394:SF1">
    <property type="entry name" value="ATP-BINDING CASSETTE SUB-FAMILY B MEMBER 10, MITOCHONDRIAL"/>
    <property type="match status" value="1"/>
</dbReference>
<evidence type="ECO:0000256" key="8">
    <source>
        <dbReference type="SAM" id="Phobius"/>
    </source>
</evidence>
<evidence type="ECO:0000313" key="12">
    <source>
        <dbReference type="Proteomes" id="UP001596001"/>
    </source>
</evidence>
<dbReference type="PROSITE" id="PS00211">
    <property type="entry name" value="ABC_TRANSPORTER_1"/>
    <property type="match status" value="1"/>
</dbReference>
<evidence type="ECO:0000256" key="2">
    <source>
        <dbReference type="ARBA" id="ARBA00022475"/>
    </source>
</evidence>
<dbReference type="InterPro" id="IPR036640">
    <property type="entry name" value="ABC1_TM_sf"/>
</dbReference>
<dbReference type="Gene3D" id="1.20.1560.10">
    <property type="entry name" value="ABC transporter type 1, transmembrane domain"/>
    <property type="match status" value="1"/>
</dbReference>
<feature type="transmembrane region" description="Helical" evidence="8">
    <location>
        <begin position="146"/>
        <end position="175"/>
    </location>
</feature>
<dbReference type="Proteomes" id="UP001596001">
    <property type="component" value="Unassembled WGS sequence"/>
</dbReference>
<dbReference type="InterPro" id="IPR011527">
    <property type="entry name" value="ABC1_TM_dom"/>
</dbReference>
<keyword evidence="4" id="KW-0547">Nucleotide-binding</keyword>
<keyword evidence="7 8" id="KW-0472">Membrane</keyword>
<dbReference type="InterPro" id="IPR039421">
    <property type="entry name" value="Type_1_exporter"/>
</dbReference>
<evidence type="ECO:0000256" key="6">
    <source>
        <dbReference type="ARBA" id="ARBA00022989"/>
    </source>
</evidence>
<keyword evidence="12" id="KW-1185">Reference proteome</keyword>
<feature type="domain" description="ABC transporter" evidence="9">
    <location>
        <begin position="332"/>
        <end position="567"/>
    </location>
</feature>
<evidence type="ECO:0000256" key="1">
    <source>
        <dbReference type="ARBA" id="ARBA00004651"/>
    </source>
</evidence>
<comment type="subcellular location">
    <subcellularLocation>
        <location evidence="1">Cell membrane</location>
        <topology evidence="1">Multi-pass membrane protein</topology>
    </subcellularLocation>
</comment>
<dbReference type="CDD" id="cd03246">
    <property type="entry name" value="ABCC_Protease_Secretion"/>
    <property type="match status" value="1"/>
</dbReference>
<dbReference type="RefSeq" id="WP_382434412.1">
    <property type="nucleotide sequence ID" value="NZ_JBHSHJ010000015.1"/>
</dbReference>
<evidence type="ECO:0000313" key="11">
    <source>
        <dbReference type="EMBL" id="MFC4790204.1"/>
    </source>
</evidence>
<protein>
    <submittedName>
        <fullName evidence="11">Type I secretion system permease/ATPase</fullName>
    </submittedName>
</protein>
<dbReference type="CDD" id="cd18586">
    <property type="entry name" value="ABC_6TM_PrtD_like"/>
    <property type="match status" value="1"/>
</dbReference>
<dbReference type="InterPro" id="IPR003593">
    <property type="entry name" value="AAA+_ATPase"/>
</dbReference>
<feature type="domain" description="ABC transmembrane type-1" evidence="10">
    <location>
        <begin position="24"/>
        <end position="301"/>
    </location>
</feature>
<dbReference type="PANTHER" id="PTHR43394">
    <property type="entry name" value="ATP-DEPENDENT PERMEASE MDL1, MITOCHONDRIAL"/>
    <property type="match status" value="1"/>
</dbReference>
<evidence type="ECO:0000259" key="10">
    <source>
        <dbReference type="PROSITE" id="PS50929"/>
    </source>
</evidence>
<dbReference type="InterPro" id="IPR027417">
    <property type="entry name" value="P-loop_NTPase"/>
</dbReference>
<dbReference type="PROSITE" id="PS50929">
    <property type="entry name" value="ABC_TM1F"/>
    <property type="match status" value="1"/>
</dbReference>
<feature type="transmembrane region" description="Helical" evidence="8">
    <location>
        <begin position="57"/>
        <end position="77"/>
    </location>
</feature>
<dbReference type="SMART" id="SM00382">
    <property type="entry name" value="AAA"/>
    <property type="match status" value="1"/>
</dbReference>
<gene>
    <name evidence="11" type="ORF">ACFO6X_14565</name>
</gene>
<dbReference type="Pfam" id="PF00664">
    <property type="entry name" value="ABC_membrane"/>
    <property type="match status" value="1"/>
</dbReference>
<evidence type="ECO:0000256" key="4">
    <source>
        <dbReference type="ARBA" id="ARBA00022741"/>
    </source>
</evidence>
<dbReference type="NCBIfam" id="TIGR01842">
    <property type="entry name" value="type_I_sec_PrtD"/>
    <property type="match status" value="1"/>
</dbReference>
<dbReference type="EMBL" id="JBHSHJ010000015">
    <property type="protein sequence ID" value="MFC4790204.1"/>
    <property type="molecule type" value="Genomic_DNA"/>
</dbReference>
<feature type="transmembrane region" description="Helical" evidence="8">
    <location>
        <begin position="23"/>
        <end position="45"/>
    </location>
</feature>
<evidence type="ECO:0000256" key="7">
    <source>
        <dbReference type="ARBA" id="ARBA00023136"/>
    </source>
</evidence>
<dbReference type="InterPro" id="IPR010128">
    <property type="entry name" value="ATPase_T1SS_PrtD-like"/>
</dbReference>
<keyword evidence="3 8" id="KW-0812">Transmembrane</keyword>
<keyword evidence="6 8" id="KW-1133">Transmembrane helix</keyword>
<dbReference type="InterPro" id="IPR047957">
    <property type="entry name" value="ABC_AprD-like_6TM"/>
</dbReference>
<keyword evidence="5" id="KW-0067">ATP-binding</keyword>
<reference evidence="12" key="1">
    <citation type="journal article" date="2019" name="Int. J. Syst. Evol. Microbiol.">
        <title>The Global Catalogue of Microorganisms (GCM) 10K type strain sequencing project: providing services to taxonomists for standard genome sequencing and annotation.</title>
        <authorList>
            <consortium name="The Broad Institute Genomics Platform"/>
            <consortium name="The Broad Institute Genome Sequencing Center for Infectious Disease"/>
            <person name="Wu L."/>
            <person name="Ma J."/>
        </authorList>
    </citation>
    <scope>NUCLEOTIDE SEQUENCE [LARGE SCALE GENOMIC DNA]</scope>
    <source>
        <strain evidence="12">CCUG 49452</strain>
    </source>
</reference>
<evidence type="ECO:0000256" key="3">
    <source>
        <dbReference type="ARBA" id="ARBA00022692"/>
    </source>
</evidence>
<evidence type="ECO:0000259" key="9">
    <source>
        <dbReference type="PROSITE" id="PS50893"/>
    </source>
</evidence>
<sequence length="576" mass="62468">MSKPSFFQRSELTQVLWSFRREFITVGIFSMVANVLMLSPTLYMLQVYDRVMMSRSELTLLAMSLITLFLFGVMAFAEWMRSRVLVRAGVQLDSALGTRVFNASFESYLGQSSSGPARAFNDLIQIRQFITGNGIFAFFDAPWAPIYIAVLFFLHPLLGWLAIGFALVQLALAWFGHRRMVEPSEVASKATSETSAYLQSKLRNAEVLESMGMVHNLRPHWAERHQTALALQSHAQSLTHRITAWSKFIRYSQQSLSLGAGALLVIDGQISPGAMIAANVLMTRALSPIDMMVGTWRAFIGARSAFERLETLLRDYPERDPALSRVAPKGALTLRNVVASAPGRKTPILQGVSTAVEAGTVTVVLGPSGSGKSTLARTMVGIWPDVSGEVLLDGLPLAGWDRTELGPHLGYLPQDIELFEGTIAENIARFGEVDSEKVIAAARSAGLHDMILRFPKGYDTPIGEAGGLLSGGQRQRIGLARAIYGDPVLVVLDEPNANLDDVGEAALVRAVQGLKAAGRTVFLITHRPGILAVADRLLILRDGQVQADGPRDQVLAALRAAAAPVQPGTAMAVQPV</sequence>
<dbReference type="SUPFAM" id="SSF52540">
    <property type="entry name" value="P-loop containing nucleoside triphosphate hydrolases"/>
    <property type="match status" value="1"/>
</dbReference>
<dbReference type="InterPro" id="IPR017871">
    <property type="entry name" value="ABC_transporter-like_CS"/>
</dbReference>